<dbReference type="SUPFAM" id="SSF102462">
    <property type="entry name" value="Peptidyl-tRNA hydrolase II"/>
    <property type="match status" value="1"/>
</dbReference>
<evidence type="ECO:0000313" key="2">
    <source>
        <dbReference type="Proteomes" id="UP000614200"/>
    </source>
</evidence>
<keyword evidence="2" id="KW-1185">Reference proteome</keyword>
<dbReference type="Proteomes" id="UP000614200">
    <property type="component" value="Unassembled WGS sequence"/>
</dbReference>
<dbReference type="InterPro" id="IPR018988">
    <property type="entry name" value="DUF2000"/>
</dbReference>
<protein>
    <submittedName>
        <fullName evidence="1">DUF2000 domain-containing protein</fullName>
    </submittedName>
</protein>
<sequence length="135" mass="15079">MNLEKKIAIIVKEDLMSWQKLNVTAFLAGGIGGSQEVIGEPYWDASDVQYLPMIDQPIIIYAATQAVLKEILKKGLSKEVEFAVYTEELFNTGNDIANREQVRAYKTEALNIVGLGIYGKKNHVNKLVKGLKLHD</sequence>
<evidence type="ECO:0000313" key="1">
    <source>
        <dbReference type="EMBL" id="MBF4694651.1"/>
    </source>
</evidence>
<dbReference type="EMBL" id="JADKNH010000010">
    <property type="protein sequence ID" value="MBF4694651.1"/>
    <property type="molecule type" value="Genomic_DNA"/>
</dbReference>
<dbReference type="InterPro" id="IPR023476">
    <property type="entry name" value="Pep_tRNA_hydro_II_dom_sf"/>
</dbReference>
<accession>A0ABR9ZXH6</accession>
<dbReference type="Gene3D" id="3.40.1490.10">
    <property type="entry name" value="Bit1"/>
    <property type="match status" value="1"/>
</dbReference>
<dbReference type="Pfam" id="PF09391">
    <property type="entry name" value="DUF2000"/>
    <property type="match status" value="1"/>
</dbReference>
<proteinExistence type="predicted"/>
<reference evidence="1 2" key="1">
    <citation type="submission" date="2020-11" db="EMBL/GenBank/DDBJ databases">
        <title>Fusibacter basophilias sp. nov.</title>
        <authorList>
            <person name="Qiu D."/>
        </authorList>
    </citation>
    <scope>NUCLEOTIDE SEQUENCE [LARGE SCALE GENOMIC DNA]</scope>
    <source>
        <strain evidence="1 2">Q10-2</strain>
    </source>
</reference>
<comment type="caution">
    <text evidence="1">The sequence shown here is derived from an EMBL/GenBank/DDBJ whole genome shotgun (WGS) entry which is preliminary data.</text>
</comment>
<organism evidence="1 2">
    <name type="scientific">Fusibacter ferrireducens</name>
    <dbReference type="NCBI Taxonomy" id="2785058"/>
    <lineage>
        <taxon>Bacteria</taxon>
        <taxon>Bacillati</taxon>
        <taxon>Bacillota</taxon>
        <taxon>Clostridia</taxon>
        <taxon>Eubacteriales</taxon>
        <taxon>Eubacteriales Family XII. Incertae Sedis</taxon>
        <taxon>Fusibacter</taxon>
    </lineage>
</organism>
<name>A0ABR9ZXH6_9FIRM</name>
<gene>
    <name evidence="1" type="ORF">ISU02_16180</name>
</gene>
<dbReference type="RefSeq" id="WP_194702893.1">
    <property type="nucleotide sequence ID" value="NZ_JADKNH010000010.1"/>
</dbReference>